<evidence type="ECO:0000256" key="4">
    <source>
        <dbReference type="ARBA" id="ARBA00022771"/>
    </source>
</evidence>
<evidence type="ECO:0000313" key="11">
    <source>
        <dbReference type="Proteomes" id="UP000794436"/>
    </source>
</evidence>
<keyword evidence="11" id="KW-1185">Reference proteome</keyword>
<dbReference type="InterPro" id="IPR000433">
    <property type="entry name" value="Znf_ZZ"/>
</dbReference>
<dbReference type="InterPro" id="IPR013083">
    <property type="entry name" value="Znf_RING/FYVE/PHD"/>
</dbReference>
<dbReference type="InterPro" id="IPR050134">
    <property type="entry name" value="NAD-dep_sirtuin_deacylases"/>
</dbReference>
<dbReference type="GO" id="GO:0008270">
    <property type="term" value="F:zinc ion binding"/>
    <property type="evidence" value="ECO:0007669"/>
    <property type="project" value="UniProtKB-KW"/>
</dbReference>
<dbReference type="Pfam" id="PF02146">
    <property type="entry name" value="SIR2"/>
    <property type="match status" value="1"/>
</dbReference>
<reference evidence="10" key="1">
    <citation type="submission" date="2019-03" db="EMBL/GenBank/DDBJ databases">
        <title>Long read genome sequence of the mycoparasitic Pythium oligandrum ATCC 38472 isolated from sugarbeet rhizosphere.</title>
        <authorList>
            <person name="Gaulin E."/>
        </authorList>
    </citation>
    <scope>NUCLEOTIDE SEQUENCE</scope>
    <source>
        <strain evidence="10">ATCC 38472_TT</strain>
    </source>
</reference>
<name>A0A8K1CQ85_PYTOL</name>
<dbReference type="Pfam" id="PF00569">
    <property type="entry name" value="ZZ"/>
    <property type="match status" value="1"/>
</dbReference>
<keyword evidence="3 7" id="KW-0479">Metal-binding</keyword>
<evidence type="ECO:0000256" key="5">
    <source>
        <dbReference type="ARBA" id="ARBA00022833"/>
    </source>
</evidence>
<proteinExistence type="predicted"/>
<dbReference type="Proteomes" id="UP000794436">
    <property type="component" value="Unassembled WGS sequence"/>
</dbReference>
<evidence type="ECO:0000256" key="8">
    <source>
        <dbReference type="SAM" id="MobiDB-lite"/>
    </source>
</evidence>
<feature type="region of interest" description="Disordered" evidence="8">
    <location>
        <begin position="27"/>
        <end position="58"/>
    </location>
</feature>
<evidence type="ECO:0000259" key="9">
    <source>
        <dbReference type="PROSITE" id="PS50305"/>
    </source>
</evidence>
<keyword evidence="4" id="KW-0863">Zinc-finger</keyword>
<dbReference type="AlphaFoldDB" id="A0A8K1CQ85"/>
<gene>
    <name evidence="10" type="ORF">Poli38472_014028</name>
</gene>
<comment type="cofactor">
    <cofactor evidence="1">
        <name>Zn(2+)</name>
        <dbReference type="ChEBI" id="CHEBI:29105"/>
    </cofactor>
</comment>
<dbReference type="Gene3D" id="3.30.40.10">
    <property type="entry name" value="Zinc/RING finger domain, C3HC4 (zinc finger)"/>
    <property type="match status" value="1"/>
</dbReference>
<dbReference type="GO" id="GO:0017136">
    <property type="term" value="F:histone deacetylase activity, NAD-dependent"/>
    <property type="evidence" value="ECO:0007669"/>
    <property type="project" value="TreeGrafter"/>
</dbReference>
<feature type="active site" description="Proton acceptor" evidence="7">
    <location>
        <position position="248"/>
    </location>
</feature>
<dbReference type="InterPro" id="IPR003000">
    <property type="entry name" value="Sirtuin"/>
</dbReference>
<dbReference type="SUPFAM" id="SSF52467">
    <property type="entry name" value="DHS-like NAD/FAD-binding domain"/>
    <property type="match status" value="1"/>
</dbReference>
<keyword evidence="2" id="KW-0808">Transferase</keyword>
<evidence type="ECO:0000256" key="6">
    <source>
        <dbReference type="ARBA" id="ARBA00023027"/>
    </source>
</evidence>
<keyword evidence="5 7" id="KW-0862">Zinc</keyword>
<evidence type="ECO:0000256" key="2">
    <source>
        <dbReference type="ARBA" id="ARBA00022679"/>
    </source>
</evidence>
<feature type="binding site" evidence="7">
    <location>
        <position position="259"/>
    </location>
    <ligand>
        <name>Zn(2+)</name>
        <dbReference type="ChEBI" id="CHEBI:29105"/>
    </ligand>
</feature>
<dbReference type="InterPro" id="IPR043145">
    <property type="entry name" value="Znf_ZZ_sf"/>
</dbReference>
<dbReference type="GO" id="GO:0070403">
    <property type="term" value="F:NAD+ binding"/>
    <property type="evidence" value="ECO:0007669"/>
    <property type="project" value="InterPro"/>
</dbReference>
<feature type="binding site" evidence="7">
    <location>
        <position position="280"/>
    </location>
    <ligand>
        <name>Zn(2+)</name>
        <dbReference type="ChEBI" id="CHEBI:29105"/>
    </ligand>
</feature>
<keyword evidence="6" id="KW-0520">NAD</keyword>
<dbReference type="Gene3D" id="3.30.1600.10">
    <property type="entry name" value="SIR2/SIRT2 'Small Domain"/>
    <property type="match status" value="1"/>
</dbReference>
<dbReference type="SUPFAM" id="SSF57903">
    <property type="entry name" value="FYVE/PHD zinc finger"/>
    <property type="match status" value="1"/>
</dbReference>
<dbReference type="OrthoDB" id="420264at2759"/>
<accession>A0A8K1CQ85</accession>
<evidence type="ECO:0000256" key="3">
    <source>
        <dbReference type="ARBA" id="ARBA00022723"/>
    </source>
</evidence>
<feature type="binding site" evidence="7">
    <location>
        <position position="285"/>
    </location>
    <ligand>
        <name>Zn(2+)</name>
        <dbReference type="ChEBI" id="CHEBI:29105"/>
    </ligand>
</feature>
<protein>
    <recommendedName>
        <fullName evidence="9">Deacetylase sirtuin-type domain-containing protein</fullName>
    </recommendedName>
</protein>
<organism evidence="10 11">
    <name type="scientific">Pythium oligandrum</name>
    <name type="common">Mycoparasitic fungus</name>
    <dbReference type="NCBI Taxonomy" id="41045"/>
    <lineage>
        <taxon>Eukaryota</taxon>
        <taxon>Sar</taxon>
        <taxon>Stramenopiles</taxon>
        <taxon>Oomycota</taxon>
        <taxon>Peronosporomycetes</taxon>
        <taxon>Pythiales</taxon>
        <taxon>Pythiaceae</taxon>
        <taxon>Pythium</taxon>
    </lineage>
</organism>
<sequence>MASAGRPTRRAKLANVDYAVLASGQQIPEFSSDDEGSDDDFGASQRQQRSKRRRQGPLHKPRTGCFLCAKNTRSAFVHCDICSRWFHVACGRKFAARSVLGNTSCHECLKESEVSAKSELPRKSVDSLQDVVKLLKRAKKVLVVVGAGISVSCGIPDFRSKDGIYEMVKKMEVDLPEPECLFHIDYFREDPSLFFEMVQGVFASSPSPSLTHRFLKVLQDKGKLLRVYSQNIDGLEQEAGVTKYIPCHGSFAMSSCMRCHARVETKTILPVIKAGVIPTCSALNCRGVLKPEITFFGEILDDKVSTNVAKDRLRADLLLVLGTSLKVSPVAEIPSFVPRHIPQIVINKTPLKKKKLKTDEDEPPPFDAQLLGDCDSIVRLLCSHAKWELPSTSKDQYVRPTVTKHDDSNRICVGKCECVGVADGTLHPSAGKPQEEEESEEDQVVCDACGEALESPDKPKPPVVYRCVDCFDYDLCPGCYPDASERHFGGYHTFKKSA</sequence>
<dbReference type="GO" id="GO:0005634">
    <property type="term" value="C:nucleus"/>
    <property type="evidence" value="ECO:0007669"/>
    <property type="project" value="TreeGrafter"/>
</dbReference>
<evidence type="ECO:0000256" key="7">
    <source>
        <dbReference type="PROSITE-ProRule" id="PRU00236"/>
    </source>
</evidence>
<dbReference type="InterPro" id="IPR026591">
    <property type="entry name" value="Sirtuin_cat_small_dom_sf"/>
</dbReference>
<comment type="caution">
    <text evidence="10">The sequence shown here is derived from an EMBL/GenBank/DDBJ whole genome shotgun (WGS) entry which is preliminary data.</text>
</comment>
<feature type="compositionally biased region" description="Basic residues" evidence="8">
    <location>
        <begin position="48"/>
        <end position="58"/>
    </location>
</feature>
<dbReference type="SUPFAM" id="SSF57850">
    <property type="entry name" value="RING/U-box"/>
    <property type="match status" value="1"/>
</dbReference>
<evidence type="ECO:0000256" key="1">
    <source>
        <dbReference type="ARBA" id="ARBA00001947"/>
    </source>
</evidence>
<dbReference type="PANTHER" id="PTHR11085:SF9">
    <property type="entry name" value="NAD-DEPENDENT PROTEIN DEACETYLASE SIRTUIN-1"/>
    <property type="match status" value="1"/>
</dbReference>
<feature type="domain" description="Deacetylase sirtuin-type" evidence="9">
    <location>
        <begin position="121"/>
        <end position="388"/>
    </location>
</feature>
<dbReference type="InterPro" id="IPR029035">
    <property type="entry name" value="DHS-like_NAD/FAD-binding_dom"/>
</dbReference>
<feature type="compositionally biased region" description="Acidic residues" evidence="8">
    <location>
        <begin position="31"/>
        <end position="41"/>
    </location>
</feature>
<feature type="binding site" evidence="7">
    <location>
        <position position="256"/>
    </location>
    <ligand>
        <name>Zn(2+)</name>
        <dbReference type="ChEBI" id="CHEBI:29105"/>
    </ligand>
</feature>
<dbReference type="EMBL" id="SPLM01000007">
    <property type="protein sequence ID" value="TMW66716.1"/>
    <property type="molecule type" value="Genomic_DNA"/>
</dbReference>
<dbReference type="InterPro" id="IPR001965">
    <property type="entry name" value="Znf_PHD"/>
</dbReference>
<dbReference type="Gene3D" id="3.40.50.1220">
    <property type="entry name" value="TPP-binding domain"/>
    <property type="match status" value="1"/>
</dbReference>
<evidence type="ECO:0000313" key="10">
    <source>
        <dbReference type="EMBL" id="TMW66716.1"/>
    </source>
</evidence>
<dbReference type="PANTHER" id="PTHR11085">
    <property type="entry name" value="NAD-DEPENDENT PROTEIN DEACYLASE SIRTUIN-5, MITOCHONDRIAL-RELATED"/>
    <property type="match status" value="1"/>
</dbReference>
<dbReference type="InterPro" id="IPR011011">
    <property type="entry name" value="Znf_FYVE_PHD"/>
</dbReference>
<dbReference type="PROSITE" id="PS50305">
    <property type="entry name" value="SIRTUIN"/>
    <property type="match status" value="1"/>
</dbReference>
<dbReference type="InterPro" id="IPR026590">
    <property type="entry name" value="Ssirtuin_cat_dom"/>
</dbReference>
<dbReference type="Gene3D" id="3.30.60.90">
    <property type="match status" value="1"/>
</dbReference>
<dbReference type="SMART" id="SM00249">
    <property type="entry name" value="PHD"/>
    <property type="match status" value="1"/>
</dbReference>
<dbReference type="SMART" id="SM00291">
    <property type="entry name" value="ZnF_ZZ"/>
    <property type="match status" value="1"/>
</dbReference>